<dbReference type="GeneID" id="15804325"/>
<dbReference type="Gene3D" id="3.30.40.10">
    <property type="entry name" value="Zinc/RING finger domain, C3HC4 (zinc finger)"/>
    <property type="match status" value="1"/>
</dbReference>
<evidence type="ECO:0000259" key="8">
    <source>
        <dbReference type="PROSITE" id="PS50089"/>
    </source>
</evidence>
<feature type="compositionally biased region" description="Basic and acidic residues" evidence="7">
    <location>
        <begin position="48"/>
        <end position="67"/>
    </location>
</feature>
<dbReference type="InterPro" id="IPR013083">
    <property type="entry name" value="Znf_RING/FYVE/PHD"/>
</dbReference>
<dbReference type="STRING" id="1537102.L1LBP6"/>
<evidence type="ECO:0000256" key="6">
    <source>
        <dbReference type="PROSITE-ProRule" id="PRU00175"/>
    </source>
</evidence>
<dbReference type="OrthoDB" id="1305878at2759"/>
<accession>L1LBP6</accession>
<reference evidence="9 10" key="1">
    <citation type="journal article" date="2012" name="BMC Genomics">
        <title>Comparative genomic analysis and phylogenetic position of Theileria equi.</title>
        <authorList>
            <person name="Kappmeyer L.S."/>
            <person name="Thiagarajan M."/>
            <person name="Herndon D.R."/>
            <person name="Ramsay J.D."/>
            <person name="Caler E."/>
            <person name="Djikeng A."/>
            <person name="Gillespie J.J."/>
            <person name="Lau A.O."/>
            <person name="Roalson E.H."/>
            <person name="Silva J.C."/>
            <person name="Silva M.G."/>
            <person name="Suarez C.E."/>
            <person name="Ueti M.W."/>
            <person name="Nene V.M."/>
            <person name="Mealey R.H."/>
            <person name="Knowles D.P."/>
            <person name="Brayton K.A."/>
        </authorList>
    </citation>
    <scope>NUCLEOTIDE SEQUENCE [LARGE SCALE GENOMIC DNA]</scope>
    <source>
        <strain evidence="9 10">WA</strain>
    </source>
</reference>
<name>L1LBP6_THEEQ</name>
<keyword evidence="10" id="KW-1185">Reference proteome</keyword>
<dbReference type="VEuPathDB" id="PiroplasmaDB:BEWA_012490"/>
<dbReference type="InterPro" id="IPR017907">
    <property type="entry name" value="Znf_RING_CS"/>
</dbReference>
<dbReference type="PROSITE" id="PS50089">
    <property type="entry name" value="ZF_RING_2"/>
    <property type="match status" value="1"/>
</dbReference>
<dbReference type="KEGG" id="beq:BEWA_012490"/>
<keyword evidence="5" id="KW-0539">Nucleus</keyword>
<feature type="region of interest" description="Disordered" evidence="7">
    <location>
        <begin position="1"/>
        <end position="100"/>
    </location>
</feature>
<sequence>MDDENIQPVTTYTPEDSFQSPAKVPEQSRGHKSPGRLSRQYYTHSPKIKVEKTISKGNDGSKTDRSRSSASSPQKSTNSSPSGRLIKHTYMKPGQGENEIVKTRTLSRTSSLGSDTNPTFSKAEFSRRISIIRSWYDDLPIIKSRRDAMNNPDVSESPNPIETMRRPMLIETAEGLDIRFVLGILTDILSCRLCKGLFYNAHTVRECMHTFCKSCLILSTIECGLMCPTCFTPIPADILEGIEYDHNIQGLVDKIFPKFNEIESEQKKILDEIMGVSSTESTPMASFPRQSGSEAEGFVPHLSQLETPRSNLLNNTPFYLVDSTLNFISDILVDKEKNLDSFHGNVSCIALLHELDDIPLNNIMDSSNGDPVNDSHSSENTNADNSKYPRRYICVPKTAFIADIINYLIHELVLDPGLKIVTMLNNTVLPKNHSIEFICKSRRIDMSKCILIRYKIVE</sequence>
<proteinExistence type="predicted"/>
<protein>
    <recommendedName>
        <fullName evidence="8">RING-type domain-containing protein</fullName>
    </recommendedName>
</protein>
<comment type="subcellular location">
    <subcellularLocation>
        <location evidence="1">Nucleus</location>
    </subcellularLocation>
</comment>
<dbReference type="Gene3D" id="3.10.20.90">
    <property type="entry name" value="Phosphatidylinositol 3-kinase Catalytic Subunit, Chain A, domain 1"/>
    <property type="match status" value="1"/>
</dbReference>
<dbReference type="EMBL" id="ACOU01000004">
    <property type="protein sequence ID" value="EKX72690.1"/>
    <property type="molecule type" value="Genomic_DNA"/>
</dbReference>
<dbReference type="Proteomes" id="UP000031512">
    <property type="component" value="Unassembled WGS sequence"/>
</dbReference>
<evidence type="ECO:0000256" key="3">
    <source>
        <dbReference type="ARBA" id="ARBA00022771"/>
    </source>
</evidence>
<dbReference type="RefSeq" id="XP_004832142.1">
    <property type="nucleotide sequence ID" value="XM_004832085.1"/>
</dbReference>
<feature type="compositionally biased region" description="Low complexity" evidence="7">
    <location>
        <begin position="68"/>
        <end position="82"/>
    </location>
</feature>
<dbReference type="GO" id="GO:0005634">
    <property type="term" value="C:nucleus"/>
    <property type="evidence" value="ECO:0007669"/>
    <property type="project" value="UniProtKB-SubCell"/>
</dbReference>
<dbReference type="eggNOG" id="KOG2660">
    <property type="taxonomic scope" value="Eukaryota"/>
</dbReference>
<evidence type="ECO:0000313" key="9">
    <source>
        <dbReference type="EMBL" id="EKX72690.1"/>
    </source>
</evidence>
<gene>
    <name evidence="9" type="ORF">BEWA_012490</name>
</gene>
<feature type="domain" description="RING-type" evidence="8">
    <location>
        <begin position="191"/>
        <end position="230"/>
    </location>
</feature>
<dbReference type="AlphaFoldDB" id="L1LBP6"/>
<dbReference type="GO" id="GO:0008270">
    <property type="term" value="F:zinc ion binding"/>
    <property type="evidence" value="ECO:0007669"/>
    <property type="project" value="UniProtKB-KW"/>
</dbReference>
<dbReference type="InterPro" id="IPR051507">
    <property type="entry name" value="PcG_RING_finger"/>
</dbReference>
<evidence type="ECO:0000256" key="7">
    <source>
        <dbReference type="SAM" id="MobiDB-lite"/>
    </source>
</evidence>
<evidence type="ECO:0000256" key="2">
    <source>
        <dbReference type="ARBA" id="ARBA00022723"/>
    </source>
</evidence>
<keyword evidence="2" id="KW-0479">Metal-binding</keyword>
<keyword evidence="3 6" id="KW-0863">Zinc-finger</keyword>
<evidence type="ECO:0000256" key="1">
    <source>
        <dbReference type="ARBA" id="ARBA00004123"/>
    </source>
</evidence>
<dbReference type="PROSITE" id="PS00518">
    <property type="entry name" value="ZF_RING_1"/>
    <property type="match status" value="1"/>
</dbReference>
<evidence type="ECO:0000256" key="4">
    <source>
        <dbReference type="ARBA" id="ARBA00022833"/>
    </source>
</evidence>
<evidence type="ECO:0000313" key="10">
    <source>
        <dbReference type="Proteomes" id="UP000031512"/>
    </source>
</evidence>
<organism evidence="9 10">
    <name type="scientific">Theileria equi strain WA</name>
    <dbReference type="NCBI Taxonomy" id="1537102"/>
    <lineage>
        <taxon>Eukaryota</taxon>
        <taxon>Sar</taxon>
        <taxon>Alveolata</taxon>
        <taxon>Apicomplexa</taxon>
        <taxon>Aconoidasida</taxon>
        <taxon>Piroplasmida</taxon>
        <taxon>Theileriidae</taxon>
        <taxon>Theileria</taxon>
    </lineage>
</organism>
<evidence type="ECO:0000256" key="5">
    <source>
        <dbReference type="ARBA" id="ARBA00023242"/>
    </source>
</evidence>
<dbReference type="PANTHER" id="PTHR45893">
    <property type="entry name" value="POLYCOMB GROUP RING FINGER PROTEIN"/>
    <property type="match status" value="1"/>
</dbReference>
<keyword evidence="4" id="KW-0862">Zinc</keyword>
<dbReference type="InterPro" id="IPR001841">
    <property type="entry name" value="Znf_RING"/>
</dbReference>
<dbReference type="SUPFAM" id="SSF57850">
    <property type="entry name" value="RING/U-box"/>
    <property type="match status" value="1"/>
</dbReference>
<comment type="caution">
    <text evidence="9">The sequence shown here is derived from an EMBL/GenBank/DDBJ whole genome shotgun (WGS) entry which is preliminary data.</text>
</comment>
<feature type="compositionally biased region" description="Polar residues" evidence="7">
    <location>
        <begin position="7"/>
        <end position="20"/>
    </location>
</feature>